<name>A0A8X8D703_POPTO</name>
<protein>
    <submittedName>
        <fullName evidence="1">Uncharacterized protein</fullName>
    </submittedName>
</protein>
<dbReference type="OrthoDB" id="550575at2759"/>
<sequence>MDPCEFILELNLVNYIISPGKGLACVLGKRKNLEKIHLDIFLSATSDEQFTKIKQMRVLAQNCSVLESELALDHVYSFNGVGMEVHCSAQNLGTRELGVTGDGLGPLIRRYKLEFLAVEDCPQISERGVQGAARYESFRQDLSWMHLSPLLFKDLQFQKHKWFPVSLDLFSSAVLKDLDMNSVSEDVVNTRL</sequence>
<evidence type="ECO:0000313" key="1">
    <source>
        <dbReference type="EMBL" id="KAG6789846.1"/>
    </source>
</evidence>
<dbReference type="Proteomes" id="UP000886885">
    <property type="component" value="Chromosome 1D"/>
</dbReference>
<reference evidence="1" key="1">
    <citation type="journal article" date="2020" name="bioRxiv">
        <title>Hybrid origin of Populus tomentosa Carr. identified through genome sequencing and phylogenomic analysis.</title>
        <authorList>
            <person name="An X."/>
            <person name="Gao K."/>
            <person name="Chen Z."/>
            <person name="Li J."/>
            <person name="Yang X."/>
            <person name="Yang X."/>
            <person name="Zhou J."/>
            <person name="Guo T."/>
            <person name="Zhao T."/>
            <person name="Huang S."/>
            <person name="Miao D."/>
            <person name="Khan W.U."/>
            <person name="Rao P."/>
            <person name="Ye M."/>
            <person name="Lei B."/>
            <person name="Liao W."/>
            <person name="Wang J."/>
            <person name="Ji L."/>
            <person name="Li Y."/>
            <person name="Guo B."/>
            <person name="Mustafa N.S."/>
            <person name="Li S."/>
            <person name="Yun Q."/>
            <person name="Keller S.R."/>
            <person name="Mao J."/>
            <person name="Zhang R."/>
            <person name="Strauss S.H."/>
        </authorList>
    </citation>
    <scope>NUCLEOTIDE SEQUENCE</scope>
    <source>
        <strain evidence="1">GM15</strain>
        <tissue evidence="1">Leaf</tissue>
    </source>
</reference>
<gene>
    <name evidence="1" type="ORF">POTOM_005976</name>
</gene>
<keyword evidence="2" id="KW-1185">Reference proteome</keyword>
<comment type="caution">
    <text evidence="1">The sequence shown here is derived from an EMBL/GenBank/DDBJ whole genome shotgun (WGS) entry which is preliminary data.</text>
</comment>
<accession>A0A8X8D703</accession>
<dbReference type="EMBL" id="JAAWWB010000002">
    <property type="protein sequence ID" value="KAG6789846.1"/>
    <property type="molecule type" value="Genomic_DNA"/>
</dbReference>
<proteinExistence type="predicted"/>
<evidence type="ECO:0000313" key="2">
    <source>
        <dbReference type="Proteomes" id="UP000886885"/>
    </source>
</evidence>
<dbReference type="AlphaFoldDB" id="A0A8X8D703"/>
<organism evidence="1 2">
    <name type="scientific">Populus tomentosa</name>
    <name type="common">Chinese white poplar</name>
    <dbReference type="NCBI Taxonomy" id="118781"/>
    <lineage>
        <taxon>Eukaryota</taxon>
        <taxon>Viridiplantae</taxon>
        <taxon>Streptophyta</taxon>
        <taxon>Embryophyta</taxon>
        <taxon>Tracheophyta</taxon>
        <taxon>Spermatophyta</taxon>
        <taxon>Magnoliopsida</taxon>
        <taxon>eudicotyledons</taxon>
        <taxon>Gunneridae</taxon>
        <taxon>Pentapetalae</taxon>
        <taxon>rosids</taxon>
        <taxon>fabids</taxon>
        <taxon>Malpighiales</taxon>
        <taxon>Salicaceae</taxon>
        <taxon>Saliceae</taxon>
        <taxon>Populus</taxon>
    </lineage>
</organism>